<reference evidence="1 2" key="1">
    <citation type="journal article" date="2008" name="BMC Genomics">
        <title>Genome sequence and rapid evolution of the rice pathogen Xanthomonas oryzae pv. oryzae PXO99A.</title>
        <authorList>
            <person name="Salzberg S.L."/>
            <person name="Sommer D.D."/>
            <person name="Schatz M.C."/>
            <person name="Phillippy A.M."/>
            <person name="Rabinowicz P.D."/>
            <person name="Tsuge S."/>
            <person name="Furutani A."/>
            <person name="Ochiai H."/>
            <person name="Delcher A.L."/>
            <person name="Kelley D."/>
            <person name="Madupu R."/>
            <person name="Puiu D."/>
            <person name="Radune D."/>
            <person name="Shumway M."/>
            <person name="Trapnell C."/>
            <person name="Aparna G."/>
            <person name="Jha G."/>
            <person name="Pandey A."/>
            <person name="Patil P.B."/>
            <person name="Ishihara H."/>
            <person name="Meyer D.F."/>
            <person name="Szurek B."/>
            <person name="Verdier V."/>
            <person name="Koebnik R."/>
            <person name="Dow J.M."/>
            <person name="Ryan R.P."/>
            <person name="Hirata H."/>
            <person name="Tsuyumu S."/>
            <person name="Won Lee S."/>
            <person name="Seo Y.S."/>
            <person name="Sriariyanum M."/>
            <person name="Ronald P.C."/>
            <person name="Sonti R.V."/>
            <person name="Van Sluys M.A."/>
            <person name="Leach J.E."/>
            <person name="White F.F."/>
            <person name="Bogdanove A.J."/>
        </authorList>
    </citation>
    <scope>NUCLEOTIDE SEQUENCE [LARGE SCALE GENOMIC DNA]</scope>
    <source>
        <strain evidence="1 2">PXO99A</strain>
    </source>
</reference>
<dbReference type="Proteomes" id="UP000001740">
    <property type="component" value="Chromosome"/>
</dbReference>
<dbReference type="EMBL" id="CP000967">
    <property type="protein sequence ID" value="ACD58874.1"/>
    <property type="molecule type" value="Genomic_DNA"/>
</dbReference>
<evidence type="ECO:0000313" key="2">
    <source>
        <dbReference type="Proteomes" id="UP000001740"/>
    </source>
</evidence>
<dbReference type="AlphaFoldDB" id="A0A0K0GK82"/>
<accession>A0A0K0GK82</accession>
<dbReference type="KEGG" id="xop:PXO_00618"/>
<gene>
    <name evidence="1" type="ordered locus">PXO_00618</name>
</gene>
<name>A0A0K0GK82_XANOP</name>
<proteinExistence type="predicted"/>
<dbReference type="RefSeq" id="WP_012444899.1">
    <property type="nucleotide sequence ID" value="NC_010717.2"/>
</dbReference>
<dbReference type="HOGENOM" id="CLU_3174827_0_0_6"/>
<evidence type="ECO:0000313" key="1">
    <source>
        <dbReference type="EMBL" id="ACD58874.1"/>
    </source>
</evidence>
<organism evidence="1 2">
    <name type="scientific">Xanthomonas oryzae pv. oryzae (strain PXO99A)</name>
    <dbReference type="NCBI Taxonomy" id="360094"/>
    <lineage>
        <taxon>Bacteria</taxon>
        <taxon>Pseudomonadati</taxon>
        <taxon>Pseudomonadota</taxon>
        <taxon>Gammaproteobacteria</taxon>
        <taxon>Lysobacterales</taxon>
        <taxon>Lysobacteraceae</taxon>
        <taxon>Xanthomonas</taxon>
    </lineage>
</organism>
<protein>
    <submittedName>
        <fullName evidence="1">Uncharacterized protein</fullName>
    </submittedName>
</protein>
<sequence>MGLFAVYRFGRMQASIGVDAIRDAGDLQSAVCLVRRGVEIVEVRALSSGMQRPANPFA</sequence>